<evidence type="ECO:0000256" key="2">
    <source>
        <dbReference type="ARBA" id="ARBA00022679"/>
    </source>
</evidence>
<dbReference type="PANTHER" id="PTHR43060">
    <property type="entry name" value="3-HYDROXYISOBUTYRATE DEHYDROGENASE-LIKE 1, MITOCHONDRIAL-RELATED"/>
    <property type="match status" value="1"/>
</dbReference>
<dbReference type="Gene3D" id="3.40.50.720">
    <property type="entry name" value="NAD(P)-binding Rossmann-like Domain"/>
    <property type="match status" value="2"/>
</dbReference>
<keyword evidence="2" id="KW-0808">Transferase</keyword>
<feature type="domain" description="Four-carbon acid sugar kinase N-terminal" evidence="8">
    <location>
        <begin position="601"/>
        <end position="838"/>
    </location>
</feature>
<evidence type="ECO:0000256" key="5">
    <source>
        <dbReference type="ARBA" id="ARBA00022840"/>
    </source>
</evidence>
<evidence type="ECO:0000256" key="4">
    <source>
        <dbReference type="ARBA" id="ARBA00022777"/>
    </source>
</evidence>
<dbReference type="Gene3D" id="3.40.980.20">
    <property type="entry name" value="Four-carbon acid sugar kinase, nucleotide binding domain"/>
    <property type="match status" value="1"/>
</dbReference>
<comment type="similarity">
    <text evidence="1">Belongs to the four-carbon acid sugar kinase family.</text>
</comment>
<dbReference type="InterPro" id="IPR013328">
    <property type="entry name" value="6PGD_dom2"/>
</dbReference>
<evidence type="ECO:0000259" key="9">
    <source>
        <dbReference type="Pfam" id="PF14833"/>
    </source>
</evidence>
<feature type="domain" description="6-phosphogluconate dehydrogenase NADP-binding" evidence="7">
    <location>
        <begin position="11"/>
        <end position="171"/>
    </location>
</feature>
<evidence type="ECO:0000313" key="11">
    <source>
        <dbReference type="EnsemblPlants" id="KQL10215"/>
    </source>
</evidence>
<dbReference type="GO" id="GO:0005975">
    <property type="term" value="P:carbohydrate metabolic process"/>
    <property type="evidence" value="ECO:0007669"/>
    <property type="project" value="InterPro"/>
</dbReference>
<dbReference type="SUPFAM" id="SSF51735">
    <property type="entry name" value="NAD(P)-binding Rossmann-fold domains"/>
    <property type="match status" value="2"/>
</dbReference>
<dbReference type="HOGENOM" id="CLU_002829_2_0_1"/>
<evidence type="ECO:0000313" key="12">
    <source>
        <dbReference type="Proteomes" id="UP000004995"/>
    </source>
</evidence>
<keyword evidence="5" id="KW-0067">ATP-binding</keyword>
<evidence type="ECO:0000256" key="6">
    <source>
        <dbReference type="ARBA" id="ARBA00023277"/>
    </source>
</evidence>
<sequence length="1142" mass="122424">MSSAAAAAAMAFVGCDELSVELAASFLRSGACVRCFVPDPEAADQSASAALAELSGLLRCASPAEAARDSELVIVLTDADGVDELFFGVEGIAEGLSQGAVVLIRSTLLPSQLEKLDQKLADEKKDVLLLDGYIFSGLSDELKQHIVVVASGRQDVAERARQFFNGLDKTIYFAEGEFCTSSKIRLVNDLLESIHFIASVEAMYLGVRAGIHPSIIYDIISNAAGSSRIFVELVPKLLTEDPLLIDFLNSSKKSASYVMDMAKAVTFPLPLLGVAYQQLIHGSSAVIGDGSASPLKVYKPTMARFEDLGGSTKGSPEEVAKDVEILIIMVANEFQADSVLYGNAGAVPVLSAGTSVILSSTVSPGFVIRLNKRLEAECRDIKLVDAPVSGGVKRAADGTLTIMASGTDEALHGTGAVLSALSEKLYIIKGGCGAASSVKMVNQLLAGVHIASAAEAMAFAARLNLRTRRVFEIMQHSRGYSWMFGNRVPHMLDNDYTPYSAVDIFVKDLGIVSCESSNSRIPVHVSNIAHQLFISGSASGWGRYDDAAVVKVYETLTGVKVEGKPPMLSKEDVLRSLPAEWPEDPMDDIVSITSCSSKKILVVLDDDPTGTQTVHDIEVLTEWPVEALVEQFLKLPTCFFILTNSRSMTADKVMLLVQTICRNLEAAAKNVPGVSYTVVLRGDSTLRGHFPEEVDAAVSVLGEMDAWIICPFFLQGGRYTINDIHYVADSDRLIPAGETEFAKDATFGYKSSNLRQWVEEKTRGRVSEKQLSTISIDLLRKQGPNAVCQQLCSLEKGSVCIVNAASEKDMAVFASGMIQAELKGKKFLCRTAASFVSARIGIKPKPPICPIDLGLKRALTGGLIVVGSYVPKTTKQVDELRSQCGSSLRVIEVSVEMVSMKSTEDRDQEISRVVELGNAYIQSRKDTLVVTSRQLITGKTPEESLEINCKVSSALVEIVKRIDSKPHYIIAKGGITSSDIATKALEARRAKVMGQALAGVPLWQLGPESRFPGVPYIVFPGNVGDNSALAKVVKNWASPSRSSTKELLLNAEKGGYAIGAFNVYNLEGVEAVVAAAEAENSPAILQIHPSALKQGGVPLVASCIAAAEQSSVPITVHYDHGTSKSDLLQALEMVCEENPPQI</sequence>
<keyword evidence="3" id="KW-0547">Nucleotide-binding</keyword>
<dbReference type="EnsemblPlants" id="KQL10215">
    <property type="protein sequence ID" value="KQL10215"/>
    <property type="gene ID" value="SETIT_005728mg"/>
</dbReference>
<dbReference type="OMA" id="ECRDIKL"/>
<evidence type="ECO:0008006" key="13">
    <source>
        <dbReference type="Google" id="ProtNLM"/>
    </source>
</evidence>
<evidence type="ECO:0000259" key="8">
    <source>
        <dbReference type="Pfam" id="PF07005"/>
    </source>
</evidence>
<dbReference type="InterPro" id="IPR013785">
    <property type="entry name" value="Aldolase_TIM"/>
</dbReference>
<dbReference type="SUPFAM" id="SSF142764">
    <property type="entry name" value="YgbK-like"/>
    <property type="match status" value="1"/>
</dbReference>
<dbReference type="GO" id="GO:0008270">
    <property type="term" value="F:zinc ion binding"/>
    <property type="evidence" value="ECO:0007669"/>
    <property type="project" value="InterPro"/>
</dbReference>
<dbReference type="GO" id="GO:0050661">
    <property type="term" value="F:NADP binding"/>
    <property type="evidence" value="ECO:0007669"/>
    <property type="project" value="InterPro"/>
</dbReference>
<dbReference type="Pfam" id="PF03446">
    <property type="entry name" value="NAD_binding_2"/>
    <property type="match status" value="2"/>
</dbReference>
<dbReference type="Proteomes" id="UP000004995">
    <property type="component" value="Unassembled WGS sequence"/>
</dbReference>
<keyword evidence="6" id="KW-0119">Carbohydrate metabolism</keyword>
<dbReference type="EMBL" id="AGNK02002338">
    <property type="status" value="NOT_ANNOTATED_CDS"/>
    <property type="molecule type" value="Genomic_DNA"/>
</dbReference>
<dbReference type="SUPFAM" id="SSF51569">
    <property type="entry name" value="Aldolase"/>
    <property type="match status" value="1"/>
</dbReference>
<dbReference type="EMBL" id="AGNK02002339">
    <property type="status" value="NOT_ANNOTATED_CDS"/>
    <property type="molecule type" value="Genomic_DNA"/>
</dbReference>
<keyword evidence="4" id="KW-0418">Kinase</keyword>
<dbReference type="GO" id="GO:0016301">
    <property type="term" value="F:kinase activity"/>
    <property type="evidence" value="ECO:0007669"/>
    <property type="project" value="UniProtKB-KW"/>
</dbReference>
<dbReference type="Gramene" id="KQL10215">
    <property type="protein sequence ID" value="KQL10215"/>
    <property type="gene ID" value="SETIT_005728mg"/>
</dbReference>
<keyword evidence="12" id="KW-1185">Reference proteome</keyword>
<dbReference type="GO" id="GO:0051287">
    <property type="term" value="F:NAD binding"/>
    <property type="evidence" value="ECO:0007669"/>
    <property type="project" value="InterPro"/>
</dbReference>
<dbReference type="InterPro" id="IPR037051">
    <property type="entry name" value="4-carb_acid_sugar_kinase_N_sf"/>
</dbReference>
<dbReference type="Pfam" id="PF17042">
    <property type="entry name" value="NBD_C"/>
    <property type="match status" value="1"/>
</dbReference>
<reference evidence="11" key="2">
    <citation type="submission" date="2018-08" db="UniProtKB">
        <authorList>
            <consortium name="EnsemblPlants"/>
        </authorList>
    </citation>
    <scope>IDENTIFICATION</scope>
    <source>
        <strain evidence="11">Yugu1</strain>
    </source>
</reference>
<dbReference type="InterPro" id="IPR000771">
    <property type="entry name" value="FBA_II"/>
</dbReference>
<dbReference type="InterPro" id="IPR010737">
    <property type="entry name" value="4-carb_acid_sugar_kinase_N"/>
</dbReference>
<dbReference type="GO" id="GO:0005524">
    <property type="term" value="F:ATP binding"/>
    <property type="evidence" value="ECO:0007669"/>
    <property type="project" value="UniProtKB-KW"/>
</dbReference>
<dbReference type="PANTHER" id="PTHR43060:SF17">
    <property type="entry name" value="L-THREONATE DEHYDROGENASE"/>
    <property type="match status" value="1"/>
</dbReference>
<feature type="domain" description="Four-carbon acid sugar kinase nucleotide binding" evidence="10">
    <location>
        <begin position="863"/>
        <end position="1029"/>
    </location>
</feature>
<dbReference type="InterPro" id="IPR031475">
    <property type="entry name" value="NBD_C"/>
</dbReference>
<name>K3XUX1_SETIT</name>
<dbReference type="STRING" id="4555.K3XUX1"/>
<dbReference type="SUPFAM" id="SSF48179">
    <property type="entry name" value="6-phosphogluconate dehydrogenase C-terminal domain-like"/>
    <property type="match status" value="2"/>
</dbReference>
<dbReference type="Pfam" id="PF01116">
    <property type="entry name" value="F_bP_aldolase"/>
    <property type="match status" value="1"/>
</dbReference>
<dbReference type="InterPro" id="IPR029154">
    <property type="entry name" value="HIBADH-like_NADP-bd"/>
</dbReference>
<dbReference type="GO" id="GO:0016832">
    <property type="term" value="F:aldehyde-lyase activity"/>
    <property type="evidence" value="ECO:0007669"/>
    <property type="project" value="InterPro"/>
</dbReference>
<feature type="domain" description="6-phosphogluconate dehydrogenase NADP-binding" evidence="7">
    <location>
        <begin position="302"/>
        <end position="426"/>
    </location>
</feature>
<feature type="domain" description="3-hydroxyisobutyrate dehydrogenase-like NAD-binding" evidence="9">
    <location>
        <begin position="183"/>
        <end position="285"/>
    </location>
</feature>
<feature type="domain" description="3-hydroxyisobutyrate dehydrogenase-like NAD-binding" evidence="9">
    <location>
        <begin position="433"/>
        <end position="553"/>
    </location>
</feature>
<dbReference type="Gene3D" id="3.40.50.10840">
    <property type="entry name" value="Putative sugar-binding, N-terminal domain"/>
    <property type="match status" value="1"/>
</dbReference>
<accession>K3XUX1</accession>
<protein>
    <recommendedName>
        <fullName evidence="13">Ketose-bisphosphate aldolase class-II family protein</fullName>
    </recommendedName>
</protein>
<dbReference type="InterPro" id="IPR042213">
    <property type="entry name" value="NBD_C_sf"/>
</dbReference>
<dbReference type="eggNOG" id="KOG0409">
    <property type="taxonomic scope" value="Eukaryota"/>
</dbReference>
<dbReference type="Pfam" id="PF07005">
    <property type="entry name" value="SBD_N"/>
    <property type="match status" value="1"/>
</dbReference>
<evidence type="ECO:0000259" key="10">
    <source>
        <dbReference type="Pfam" id="PF17042"/>
    </source>
</evidence>
<dbReference type="InterPro" id="IPR008927">
    <property type="entry name" value="6-PGluconate_DH-like_C_sf"/>
</dbReference>
<dbReference type="InterPro" id="IPR036291">
    <property type="entry name" value="NAD(P)-bd_dom_sf"/>
</dbReference>
<evidence type="ECO:0000259" key="7">
    <source>
        <dbReference type="Pfam" id="PF03446"/>
    </source>
</evidence>
<proteinExistence type="inferred from homology"/>
<dbReference type="Gene3D" id="3.20.20.70">
    <property type="entry name" value="Aldolase class I"/>
    <property type="match status" value="1"/>
</dbReference>
<dbReference type="FunCoup" id="K3XUX1">
    <property type="interactions" value="828"/>
</dbReference>
<dbReference type="InterPro" id="IPR006115">
    <property type="entry name" value="6PGDH_NADP-bd"/>
</dbReference>
<organism evidence="11 12">
    <name type="scientific">Setaria italica</name>
    <name type="common">Foxtail millet</name>
    <name type="synonym">Panicum italicum</name>
    <dbReference type="NCBI Taxonomy" id="4555"/>
    <lineage>
        <taxon>Eukaryota</taxon>
        <taxon>Viridiplantae</taxon>
        <taxon>Streptophyta</taxon>
        <taxon>Embryophyta</taxon>
        <taxon>Tracheophyta</taxon>
        <taxon>Spermatophyta</taxon>
        <taxon>Magnoliopsida</taxon>
        <taxon>Liliopsida</taxon>
        <taxon>Poales</taxon>
        <taxon>Poaceae</taxon>
        <taxon>PACMAD clade</taxon>
        <taxon>Panicoideae</taxon>
        <taxon>Panicodae</taxon>
        <taxon>Paniceae</taxon>
        <taxon>Cenchrinae</taxon>
        <taxon>Setaria</taxon>
    </lineage>
</organism>
<evidence type="ECO:0000256" key="3">
    <source>
        <dbReference type="ARBA" id="ARBA00022741"/>
    </source>
</evidence>
<dbReference type="Pfam" id="PF14833">
    <property type="entry name" value="NAD_binding_11"/>
    <property type="match status" value="2"/>
</dbReference>
<dbReference type="Gene3D" id="1.10.1040.10">
    <property type="entry name" value="N-(1-d-carboxylethyl)-l-norvaline Dehydrogenase, domain 2"/>
    <property type="match status" value="2"/>
</dbReference>
<dbReference type="InParanoid" id="K3XUX1"/>
<dbReference type="AlphaFoldDB" id="K3XUX1"/>
<reference evidence="12" key="1">
    <citation type="journal article" date="2012" name="Nat. Biotechnol.">
        <title>Reference genome sequence of the model plant Setaria.</title>
        <authorList>
            <person name="Bennetzen J.L."/>
            <person name="Schmutz J."/>
            <person name="Wang H."/>
            <person name="Percifield R."/>
            <person name="Hawkins J."/>
            <person name="Pontaroli A.C."/>
            <person name="Estep M."/>
            <person name="Feng L."/>
            <person name="Vaughn J.N."/>
            <person name="Grimwood J."/>
            <person name="Jenkins J."/>
            <person name="Barry K."/>
            <person name="Lindquist E."/>
            <person name="Hellsten U."/>
            <person name="Deshpande S."/>
            <person name="Wang X."/>
            <person name="Wu X."/>
            <person name="Mitros T."/>
            <person name="Triplett J."/>
            <person name="Yang X."/>
            <person name="Ye C.Y."/>
            <person name="Mauro-Herrera M."/>
            <person name="Wang L."/>
            <person name="Li P."/>
            <person name="Sharma M."/>
            <person name="Sharma R."/>
            <person name="Ronald P.C."/>
            <person name="Panaud O."/>
            <person name="Kellogg E.A."/>
            <person name="Brutnell T.P."/>
            <person name="Doust A.N."/>
            <person name="Tuskan G.A."/>
            <person name="Rokhsar D."/>
            <person name="Devos K.M."/>
        </authorList>
    </citation>
    <scope>NUCLEOTIDE SEQUENCE [LARGE SCALE GENOMIC DNA]</scope>
    <source>
        <strain evidence="12">cv. Yugu1</strain>
    </source>
</reference>
<evidence type="ECO:0000256" key="1">
    <source>
        <dbReference type="ARBA" id="ARBA00005715"/>
    </source>
</evidence>